<keyword evidence="3" id="KW-1185">Reference proteome</keyword>
<dbReference type="AlphaFoldDB" id="A0A5P1RF86"/>
<keyword evidence="2" id="KW-0808">Transferase</keyword>
<dbReference type="Pfam" id="PF00581">
    <property type="entry name" value="Rhodanese"/>
    <property type="match status" value="1"/>
</dbReference>
<sequence length="187" mass="20776">MALCYTLISPTIYAAEKPDKVTAQTTLGLYVTAQEAWELLNKDPDALLVDVRDPIEIKFTGFASGTDIHVPWMVSDPQQWDEKRSSWAMKKNPHFESQMISALDSKKANPETAIFVMCRSGSTRSAPAVNLLAEKGYTRVWTIVDGFEGGKLQSGNSKGVRAKDGWRNSGLPWGYKVDADIAWKNSF</sequence>
<name>A0A5P1RF86_9GAMM</name>
<dbReference type="InterPro" id="IPR036873">
    <property type="entry name" value="Rhodanese-like_dom_sf"/>
</dbReference>
<feature type="domain" description="Rhodanese" evidence="1">
    <location>
        <begin position="42"/>
        <end position="159"/>
    </location>
</feature>
<gene>
    <name evidence="2" type="ORF">F0U83_02910</name>
</gene>
<evidence type="ECO:0000313" key="3">
    <source>
        <dbReference type="Proteomes" id="UP000324760"/>
    </source>
</evidence>
<organism evidence="2 3">
    <name type="scientific">Neptunomonas concharum</name>
    <dbReference type="NCBI Taxonomy" id="1031538"/>
    <lineage>
        <taxon>Bacteria</taxon>
        <taxon>Pseudomonadati</taxon>
        <taxon>Pseudomonadota</taxon>
        <taxon>Gammaproteobacteria</taxon>
        <taxon>Oceanospirillales</taxon>
        <taxon>Oceanospirillaceae</taxon>
        <taxon>Neptunomonas</taxon>
    </lineage>
</organism>
<evidence type="ECO:0000259" key="1">
    <source>
        <dbReference type="PROSITE" id="PS50206"/>
    </source>
</evidence>
<dbReference type="PROSITE" id="PS50206">
    <property type="entry name" value="RHODANESE_3"/>
    <property type="match status" value="1"/>
</dbReference>
<accession>A0A5P1RF86</accession>
<reference evidence="2 3" key="1">
    <citation type="journal article" date="2019" name="Biochem. Eng. J.">
        <title>Metabolic engineering of the marine bacteria Neptunomonas concharum for the production of acetoin and meso-2,3-butanediol from acetate.</title>
        <authorList>
            <person name="Li W."/>
            <person name="Pu N."/>
            <person name="Liu C.-X."/>
            <person name="Yuan Q.-P."/>
            <person name="Li Z.-J."/>
        </authorList>
    </citation>
    <scope>NUCLEOTIDE SEQUENCE [LARGE SCALE GENOMIC DNA]</scope>
    <source>
        <strain evidence="2 3">JCM17730</strain>
    </source>
</reference>
<dbReference type="Gene3D" id="3.40.250.10">
    <property type="entry name" value="Rhodanese-like domain"/>
    <property type="match status" value="1"/>
</dbReference>
<dbReference type="SMART" id="SM00450">
    <property type="entry name" value="RHOD"/>
    <property type="match status" value="1"/>
</dbReference>
<dbReference type="OrthoDB" id="7835227at2"/>
<dbReference type="EMBL" id="CP043869">
    <property type="protein sequence ID" value="QEQ98304.1"/>
    <property type="molecule type" value="Genomic_DNA"/>
</dbReference>
<dbReference type="Proteomes" id="UP000324760">
    <property type="component" value="Chromosome"/>
</dbReference>
<dbReference type="GO" id="GO:0016740">
    <property type="term" value="F:transferase activity"/>
    <property type="evidence" value="ECO:0007669"/>
    <property type="project" value="UniProtKB-KW"/>
</dbReference>
<protein>
    <submittedName>
        <fullName evidence="2">Sulfurtransferase</fullName>
    </submittedName>
</protein>
<proteinExistence type="predicted"/>
<dbReference type="SUPFAM" id="SSF52821">
    <property type="entry name" value="Rhodanese/Cell cycle control phosphatase"/>
    <property type="match status" value="1"/>
</dbReference>
<dbReference type="InterPro" id="IPR001763">
    <property type="entry name" value="Rhodanese-like_dom"/>
</dbReference>
<evidence type="ECO:0000313" key="2">
    <source>
        <dbReference type="EMBL" id="QEQ98304.1"/>
    </source>
</evidence>
<dbReference type="KEGG" id="ncu:F0U83_02910"/>